<evidence type="ECO:0000256" key="4">
    <source>
        <dbReference type="SAM" id="SignalP"/>
    </source>
</evidence>
<dbReference type="InterPro" id="IPR018087">
    <property type="entry name" value="Glyco_hydro_5_CS"/>
</dbReference>
<dbReference type="PANTHER" id="PTHR42754:SF1">
    <property type="entry name" value="LIPOPROTEIN"/>
    <property type="match status" value="1"/>
</dbReference>
<gene>
    <name evidence="6" type="ORF">FH715_27480</name>
</gene>
<dbReference type="PROSITE" id="PS00659">
    <property type="entry name" value="GLYCOSYL_HYDROL_F5"/>
    <property type="match status" value="1"/>
</dbReference>
<evidence type="ECO:0000313" key="6">
    <source>
        <dbReference type="EMBL" id="TNM24146.1"/>
    </source>
</evidence>
<dbReference type="SUPFAM" id="SSF51445">
    <property type="entry name" value="(Trans)glycosidases"/>
    <property type="match status" value="1"/>
</dbReference>
<keyword evidence="4" id="KW-0732">Signal</keyword>
<dbReference type="InterPro" id="IPR001547">
    <property type="entry name" value="Glyco_hydro_5"/>
</dbReference>
<dbReference type="InterPro" id="IPR017853">
    <property type="entry name" value="GH"/>
</dbReference>
<feature type="signal peptide" evidence="4">
    <location>
        <begin position="1"/>
        <end position="41"/>
    </location>
</feature>
<keyword evidence="2 3" id="KW-0326">Glycosidase</keyword>
<feature type="domain" description="Glycoside hydrolase family 5" evidence="5">
    <location>
        <begin position="59"/>
        <end position="305"/>
    </location>
</feature>
<organism evidence="6 7">
    <name type="scientific">Streptomyces sedi</name>
    <dbReference type="NCBI Taxonomy" id="555059"/>
    <lineage>
        <taxon>Bacteria</taxon>
        <taxon>Bacillati</taxon>
        <taxon>Actinomycetota</taxon>
        <taxon>Actinomycetes</taxon>
        <taxon>Kitasatosporales</taxon>
        <taxon>Streptomycetaceae</taxon>
        <taxon>Streptomyces</taxon>
    </lineage>
</organism>
<dbReference type="GO" id="GO:0004553">
    <property type="term" value="F:hydrolase activity, hydrolyzing O-glycosyl compounds"/>
    <property type="evidence" value="ECO:0007669"/>
    <property type="project" value="InterPro"/>
</dbReference>
<name>A0A5C4UKR3_9ACTN</name>
<proteinExistence type="inferred from homology"/>
<dbReference type="GO" id="GO:0000272">
    <property type="term" value="P:polysaccharide catabolic process"/>
    <property type="evidence" value="ECO:0007669"/>
    <property type="project" value="InterPro"/>
</dbReference>
<dbReference type="Proteomes" id="UP000311713">
    <property type="component" value="Unassembled WGS sequence"/>
</dbReference>
<keyword evidence="7" id="KW-1185">Reference proteome</keyword>
<dbReference type="AlphaFoldDB" id="A0A5C4UKR3"/>
<evidence type="ECO:0000256" key="1">
    <source>
        <dbReference type="ARBA" id="ARBA00022801"/>
    </source>
</evidence>
<dbReference type="Pfam" id="PF00150">
    <property type="entry name" value="Cellulase"/>
    <property type="match status" value="1"/>
</dbReference>
<evidence type="ECO:0000313" key="7">
    <source>
        <dbReference type="Proteomes" id="UP000311713"/>
    </source>
</evidence>
<dbReference type="PANTHER" id="PTHR42754">
    <property type="entry name" value="ENDOGLUCANASE"/>
    <property type="match status" value="1"/>
</dbReference>
<evidence type="ECO:0000259" key="5">
    <source>
        <dbReference type="Pfam" id="PF00150"/>
    </source>
</evidence>
<accession>A0A5C4UKR3</accession>
<reference evidence="6 7" key="1">
    <citation type="submission" date="2019-06" db="EMBL/GenBank/DDBJ databases">
        <title>Draft genome of Streptomyces sedi sp. JCM16909.</title>
        <authorList>
            <person name="Klykleung N."/>
            <person name="Tanasupawat S."/>
            <person name="Kudo T."/>
            <person name="Yuki M."/>
            <person name="Ohkuma M."/>
        </authorList>
    </citation>
    <scope>NUCLEOTIDE SEQUENCE [LARGE SCALE GENOMIC DNA]</scope>
    <source>
        <strain evidence="6 7">JCM 16909</strain>
    </source>
</reference>
<evidence type="ECO:0000256" key="2">
    <source>
        <dbReference type="ARBA" id="ARBA00023295"/>
    </source>
</evidence>
<comment type="caution">
    <text evidence="6">The sequence shown here is derived from an EMBL/GenBank/DDBJ whole genome shotgun (WGS) entry which is preliminary data.</text>
</comment>
<keyword evidence="1 3" id="KW-0378">Hydrolase</keyword>
<protein>
    <submittedName>
        <fullName evidence="6">Glycoside hydrolase family 5 protein</fullName>
    </submittedName>
</protein>
<dbReference type="RefSeq" id="WP_139650148.1">
    <property type="nucleotide sequence ID" value="NZ_BAAAZS010000164.1"/>
</dbReference>
<feature type="chain" id="PRO_5023072698" evidence="4">
    <location>
        <begin position="42"/>
        <end position="347"/>
    </location>
</feature>
<comment type="similarity">
    <text evidence="3">Belongs to the glycosyl hydrolase 5 (cellulase A) family.</text>
</comment>
<sequence length="347" mass="36902">MNSGKRVAAMHRVPGRRVGVALAAGVAVTLGAALSVQPATAGESDARAVGLHVENGRLVESTGNDFVIRGANHAHAWFTDQLGALGDIKELGANTVRVVLSSGHQWERTTPDQVAEIVAECKANRLICVLEVHDTTGYGEQSAAVSLDAAADYWVSVLGELQGEEDHIIVNIGNEPFGNTGYEAWSADTTAAIGKLRDAGFEHTIMVDAPNWGQDWTGTMRDGAQDVYASDPTGNTVFSIHMYGVYNAPGAVEEYLNTFVDAGLPILVGEFGHNHSDGDPDEDAIMATAEQLDLGYLGWSWSGNSSEVGYLDLVNGFDPAQLTEWGERLFHGENGVAATAEEATIYN</sequence>
<evidence type="ECO:0000256" key="3">
    <source>
        <dbReference type="RuleBase" id="RU361153"/>
    </source>
</evidence>
<dbReference type="Gene3D" id="3.20.20.80">
    <property type="entry name" value="Glycosidases"/>
    <property type="match status" value="1"/>
</dbReference>
<dbReference type="OrthoDB" id="9801198at2"/>
<dbReference type="EMBL" id="VDGT01000035">
    <property type="protein sequence ID" value="TNM24146.1"/>
    <property type="molecule type" value="Genomic_DNA"/>
</dbReference>